<dbReference type="CDD" id="cd22754">
    <property type="entry name" value="OTU_wMelOTU-like"/>
    <property type="match status" value="1"/>
</dbReference>
<proteinExistence type="predicted"/>
<protein>
    <recommendedName>
        <fullName evidence="1">OTU domain-containing protein</fullName>
    </recommendedName>
</protein>
<dbReference type="HOGENOM" id="CLU_934807_0_0_1"/>
<dbReference type="EnsemblMetazoa" id="RPRC011746-RA">
    <property type="protein sequence ID" value="RPRC011746-PA"/>
    <property type="gene ID" value="RPRC011746"/>
</dbReference>
<dbReference type="InParanoid" id="T1I627"/>
<sequence length="298" mass="33553">MKNSDGNSGWADAMGKILVVKKPKKNKTIILSKGKKLSLMKNENEEPNNVQLNSESGIKKCEIFTKGRKKPGATCLTTAPYEYSTSKLFSNQGLLYFLNHNTLLTRYPIRIFKQINKAEGEKKKEFEELLGKLRENLPKGFKIGAAVGKGDCFFDSVAQGLNELRNKGLITNVKSLRKSCKQYARQVNQSKKGSWLSNALEGEGEELCEYIPRIEFTAEDIKNASPDSEIKILKLENAVRGRPEIEGKMICEKYKVKIKVIELREEQVDGLNVTKDKVGTGPIPEFCNLRESEKKNQS</sequence>
<feature type="domain" description="OTU" evidence="1">
    <location>
        <begin position="148"/>
        <end position="264"/>
    </location>
</feature>
<dbReference type="Pfam" id="PF02338">
    <property type="entry name" value="OTU"/>
    <property type="match status" value="1"/>
</dbReference>
<dbReference type="EMBL" id="ACPB03003590">
    <property type="status" value="NOT_ANNOTATED_CDS"/>
    <property type="molecule type" value="Genomic_DNA"/>
</dbReference>
<dbReference type="EMBL" id="ACPB03003588">
    <property type="status" value="NOT_ANNOTATED_CDS"/>
    <property type="molecule type" value="Genomic_DNA"/>
</dbReference>
<evidence type="ECO:0000313" key="3">
    <source>
        <dbReference type="Proteomes" id="UP000015103"/>
    </source>
</evidence>
<name>T1I627_RHOPR</name>
<evidence type="ECO:0000259" key="1">
    <source>
        <dbReference type="Pfam" id="PF02338"/>
    </source>
</evidence>
<keyword evidence="3" id="KW-1185">Reference proteome</keyword>
<dbReference type="EMBL" id="ACPB03003589">
    <property type="status" value="NOT_ANNOTATED_CDS"/>
    <property type="molecule type" value="Genomic_DNA"/>
</dbReference>
<dbReference type="EMBL" id="ACPB03003587">
    <property type="status" value="NOT_ANNOTATED_CDS"/>
    <property type="molecule type" value="Genomic_DNA"/>
</dbReference>
<dbReference type="Gene3D" id="3.90.70.80">
    <property type="match status" value="1"/>
</dbReference>
<organism evidence="2 3">
    <name type="scientific">Rhodnius prolixus</name>
    <name type="common">Triatomid bug</name>
    <dbReference type="NCBI Taxonomy" id="13249"/>
    <lineage>
        <taxon>Eukaryota</taxon>
        <taxon>Metazoa</taxon>
        <taxon>Ecdysozoa</taxon>
        <taxon>Arthropoda</taxon>
        <taxon>Hexapoda</taxon>
        <taxon>Insecta</taxon>
        <taxon>Pterygota</taxon>
        <taxon>Neoptera</taxon>
        <taxon>Paraneoptera</taxon>
        <taxon>Hemiptera</taxon>
        <taxon>Heteroptera</taxon>
        <taxon>Panheteroptera</taxon>
        <taxon>Cimicomorpha</taxon>
        <taxon>Reduviidae</taxon>
        <taxon>Triatominae</taxon>
        <taxon>Rhodnius</taxon>
    </lineage>
</organism>
<reference evidence="2" key="1">
    <citation type="submission" date="2015-05" db="UniProtKB">
        <authorList>
            <consortium name="EnsemblMetazoa"/>
        </authorList>
    </citation>
    <scope>IDENTIFICATION</scope>
</reference>
<dbReference type="InterPro" id="IPR003323">
    <property type="entry name" value="OTU_dom"/>
</dbReference>
<dbReference type="Proteomes" id="UP000015103">
    <property type="component" value="Unassembled WGS sequence"/>
</dbReference>
<dbReference type="AlphaFoldDB" id="T1I627"/>
<accession>T1I627</accession>
<evidence type="ECO:0000313" key="2">
    <source>
        <dbReference type="EnsemblMetazoa" id="RPRC011746-PA"/>
    </source>
</evidence>
<dbReference type="VEuPathDB" id="VectorBase:RPRC011746"/>